<evidence type="ECO:0008006" key="4">
    <source>
        <dbReference type="Google" id="ProtNLM"/>
    </source>
</evidence>
<comment type="caution">
    <text evidence="2">The sequence shown here is derived from an EMBL/GenBank/DDBJ whole genome shotgun (WGS) entry which is preliminary data.</text>
</comment>
<protein>
    <recommendedName>
        <fullName evidence="4">DUF4034 domain-containing protein</fullName>
    </recommendedName>
</protein>
<evidence type="ECO:0000313" key="2">
    <source>
        <dbReference type="EMBL" id="GES34655.1"/>
    </source>
</evidence>
<evidence type="ECO:0000313" key="1">
    <source>
        <dbReference type="EMBL" id="GES34218.1"/>
    </source>
</evidence>
<gene>
    <name evidence="1" type="ORF">San01_67060</name>
    <name evidence="2" type="ORF">San01_71430</name>
</gene>
<dbReference type="RefSeq" id="WP_223660241.1">
    <property type="nucleotide sequence ID" value="NZ_BLAG01000026.1"/>
</dbReference>
<dbReference type="EMBL" id="BLAG01000026">
    <property type="protein sequence ID" value="GES34218.1"/>
    <property type="molecule type" value="Genomic_DNA"/>
</dbReference>
<dbReference type="Proteomes" id="UP000325598">
    <property type="component" value="Unassembled WGS sequence"/>
</dbReference>
<accession>A0A5J4LWI5</accession>
<proteinExistence type="predicted"/>
<dbReference type="AlphaFoldDB" id="A0A5J4LWI5"/>
<sequence>MRRQPAFDRHPARDDSRLRSAVEDAAMGRWESAGELLTATGADWDRRVFRLQVLARAGARLTFADTWAQAEPRSPHALALLATVRALRSMARPRGQGSGPEMEEAWETCHAAGDALPADPTPYVVMLALLRYHSPDRDPQWRETVYSVWREAEARDPWNREAHHELLTYMFPDWHGVAGEMFHWAQERCAHVPRGMPLHTLPLVALAESHRMRMEKEGHRYGLTVHPWTDNPSTQQAWVNWWTYRAPSRPHAAFHEDANYLAHAMSFANQHRAAAEVFDAIGPYATDVPWSYCGDAQQLFARHRKWAVKGSAP</sequence>
<evidence type="ECO:0000313" key="3">
    <source>
        <dbReference type="Proteomes" id="UP000325598"/>
    </source>
</evidence>
<name>A0A5J4LWI5_9ACTN</name>
<organism evidence="2 3">
    <name type="scientific">Streptomyces angustmyceticus</name>
    <dbReference type="NCBI Taxonomy" id="285578"/>
    <lineage>
        <taxon>Bacteria</taxon>
        <taxon>Bacillati</taxon>
        <taxon>Actinomycetota</taxon>
        <taxon>Actinomycetes</taxon>
        <taxon>Kitasatosporales</taxon>
        <taxon>Streptomycetaceae</taxon>
        <taxon>Streptomyces</taxon>
    </lineage>
</organism>
<dbReference type="EMBL" id="BLAG01000034">
    <property type="protein sequence ID" value="GES34655.1"/>
    <property type="molecule type" value="Genomic_DNA"/>
</dbReference>
<reference evidence="2 3" key="1">
    <citation type="submission" date="2019-10" db="EMBL/GenBank/DDBJ databases">
        <title>Whole genome shotgun sequence of Streptomyces angustmyceticus NBRC 3934.</title>
        <authorList>
            <person name="Hosoyama A."/>
            <person name="Ichikawa N."/>
            <person name="Kimura A."/>
            <person name="Kitahashi Y."/>
            <person name="Komaki H."/>
            <person name="Uohara A."/>
        </authorList>
    </citation>
    <scope>NUCLEOTIDE SEQUENCE [LARGE SCALE GENOMIC DNA]</scope>
    <source>
        <strain evidence="2 3">NBRC 3934</strain>
    </source>
</reference>
<keyword evidence="3" id="KW-1185">Reference proteome</keyword>
<dbReference type="GeneID" id="96755125"/>